<dbReference type="NCBIfam" id="NF038402">
    <property type="entry name" value="TroA_like"/>
    <property type="match status" value="1"/>
</dbReference>
<feature type="chain" id="PRO_5004374426" evidence="2">
    <location>
        <begin position="29"/>
        <end position="300"/>
    </location>
</feature>
<evidence type="ECO:0000256" key="1">
    <source>
        <dbReference type="ARBA" id="ARBA00022729"/>
    </source>
</evidence>
<dbReference type="STRING" id="698738.OLEAN_C29770"/>
<evidence type="ECO:0000256" key="2">
    <source>
        <dbReference type="SAM" id="SignalP"/>
    </source>
</evidence>
<dbReference type="InterPro" id="IPR050902">
    <property type="entry name" value="ABC_Transporter_SBP"/>
</dbReference>
<evidence type="ECO:0000313" key="4">
    <source>
        <dbReference type="EMBL" id="CCK77153.1"/>
    </source>
</evidence>
<dbReference type="EMBL" id="FO203512">
    <property type="protein sequence ID" value="CCK77153.1"/>
    <property type="molecule type" value="Genomic_DNA"/>
</dbReference>
<dbReference type="InterPro" id="IPR002491">
    <property type="entry name" value="ABC_transptr_periplasmic_BD"/>
</dbReference>
<proteinExistence type="predicted"/>
<dbReference type="Pfam" id="PF01497">
    <property type="entry name" value="Peripla_BP_2"/>
    <property type="match status" value="1"/>
</dbReference>
<dbReference type="AlphaFoldDB" id="R4YTN0"/>
<dbReference type="Proteomes" id="UP000032749">
    <property type="component" value="Chromosome"/>
</dbReference>
<sequence length="300" mass="33456">MFCSFLFSNNQRLLPFLAALFFAASATASPQIEVIDDDGIQHTFDQPLTRIVSLMPHATELLFEVGAGDQVVGAVQYSDFPEAAKKIPRVGGYSALNIEAIVALEPDLLIAWPEGNRNRELDRLKALGLPILVSDPREFKDIANALSIYGKITGKDAQAAIALAKFNKKLTYLRDTYSGQKKVSVFYQVWNAPLMTQNGNTFISRAIELCGGRNIFADLPMTNPQVSIESILVQDPQVIVASGMGQARPEWLDDWRQYKTLQAVQKNNLFHILPELFQRPTSRFLIGTEQLCEAMEQARH</sequence>
<evidence type="ECO:0000313" key="5">
    <source>
        <dbReference type="Proteomes" id="UP000032749"/>
    </source>
</evidence>
<dbReference type="CDD" id="cd01144">
    <property type="entry name" value="BtuF"/>
    <property type="match status" value="1"/>
</dbReference>
<dbReference type="PANTHER" id="PTHR30535">
    <property type="entry name" value="VITAMIN B12-BINDING PROTEIN"/>
    <property type="match status" value="1"/>
</dbReference>
<feature type="domain" description="Fe/B12 periplasmic-binding" evidence="3">
    <location>
        <begin position="50"/>
        <end position="300"/>
    </location>
</feature>
<dbReference type="PANTHER" id="PTHR30535:SF34">
    <property type="entry name" value="MOLYBDATE-BINDING PROTEIN MOLA"/>
    <property type="match status" value="1"/>
</dbReference>
<feature type="signal peptide" evidence="2">
    <location>
        <begin position="1"/>
        <end position="28"/>
    </location>
</feature>
<dbReference type="Gene3D" id="3.40.50.1980">
    <property type="entry name" value="Nitrogenase molybdenum iron protein domain"/>
    <property type="match status" value="2"/>
</dbReference>
<dbReference type="PROSITE" id="PS50983">
    <property type="entry name" value="FE_B12_PBP"/>
    <property type="match status" value="1"/>
</dbReference>
<keyword evidence="1 2" id="KW-0732">Signal</keyword>
<dbReference type="InterPro" id="IPR054828">
    <property type="entry name" value="Vit_B12_bind_prot"/>
</dbReference>
<organism evidence="4 5">
    <name type="scientific">Oleispira antarctica RB-8</name>
    <dbReference type="NCBI Taxonomy" id="698738"/>
    <lineage>
        <taxon>Bacteria</taxon>
        <taxon>Pseudomonadati</taxon>
        <taxon>Pseudomonadota</taxon>
        <taxon>Gammaproteobacteria</taxon>
        <taxon>Oceanospirillales</taxon>
        <taxon>Oceanospirillaceae</taxon>
        <taxon>Oleispira</taxon>
    </lineage>
</organism>
<dbReference type="KEGG" id="oai:OLEAN_C29770"/>
<name>R4YTN0_OLEAN</name>
<dbReference type="HOGENOM" id="CLU_038034_2_5_6"/>
<dbReference type="PATRIC" id="fig|698738.3.peg.3091"/>
<reference evidence="4 5" key="1">
    <citation type="journal article" date="2013" name="Nat. Commun.">
        <title>Genome sequence and functional genomic analysis of the oil-degrading bacterium Oleispira antarctica.</title>
        <authorList>
            <person name="Kube M."/>
            <person name="Chernikova T.N."/>
            <person name="Al-Ramahi Y."/>
            <person name="Beloqui A."/>
            <person name="Lopez-Cortez N."/>
            <person name="Guazzaroni M.E."/>
            <person name="Heipieper H.J."/>
            <person name="Klages S."/>
            <person name="Kotsyurbenko O.R."/>
            <person name="Langer I."/>
            <person name="Nechitaylo T.Y."/>
            <person name="Lunsdorf H."/>
            <person name="Fernandez M."/>
            <person name="Juarez S."/>
            <person name="Ciordia S."/>
            <person name="Singer A."/>
            <person name="Kagan O."/>
            <person name="Egorova O."/>
            <person name="Petit P.A."/>
            <person name="Stogios P."/>
            <person name="Kim Y."/>
            <person name="Tchigvintsev A."/>
            <person name="Flick R."/>
            <person name="Denaro R."/>
            <person name="Genovese M."/>
            <person name="Albar J.P."/>
            <person name="Reva O.N."/>
            <person name="Martinez-Gomariz M."/>
            <person name="Tran H."/>
            <person name="Ferrer M."/>
            <person name="Savchenko A."/>
            <person name="Yakunin A.F."/>
            <person name="Yakimov M.M."/>
            <person name="Golyshina O.V."/>
            <person name="Reinhardt R."/>
            <person name="Golyshin P.N."/>
        </authorList>
    </citation>
    <scope>NUCLEOTIDE SEQUENCE [LARGE SCALE GENOMIC DNA]</scope>
</reference>
<dbReference type="GO" id="GO:0071281">
    <property type="term" value="P:cellular response to iron ion"/>
    <property type="evidence" value="ECO:0007669"/>
    <property type="project" value="TreeGrafter"/>
</dbReference>
<gene>
    <name evidence="4" type="primary">btuF</name>
    <name evidence="4" type="ORF">OLEAN_C29770</name>
</gene>
<dbReference type="SUPFAM" id="SSF53807">
    <property type="entry name" value="Helical backbone' metal receptor"/>
    <property type="match status" value="1"/>
</dbReference>
<keyword evidence="5" id="KW-1185">Reference proteome</keyword>
<evidence type="ECO:0000259" key="3">
    <source>
        <dbReference type="PROSITE" id="PS50983"/>
    </source>
</evidence>
<protein>
    <submittedName>
        <fullName evidence="4">Vitamin B12 transport protein</fullName>
    </submittedName>
</protein>
<accession>R4YTN0</accession>